<proteinExistence type="predicted"/>
<evidence type="ECO:0008006" key="6">
    <source>
        <dbReference type="Google" id="ProtNLM"/>
    </source>
</evidence>
<feature type="repeat" description="TPR" evidence="3">
    <location>
        <begin position="551"/>
        <end position="584"/>
    </location>
</feature>
<protein>
    <recommendedName>
        <fullName evidence="6">Tetratricopeptide repeat protein 37</fullName>
    </recommendedName>
</protein>
<dbReference type="Pfam" id="PF13432">
    <property type="entry name" value="TPR_16"/>
    <property type="match status" value="1"/>
</dbReference>
<organism evidence="4 5">
    <name type="scientific">Trichomalopsis sarcophagae</name>
    <dbReference type="NCBI Taxonomy" id="543379"/>
    <lineage>
        <taxon>Eukaryota</taxon>
        <taxon>Metazoa</taxon>
        <taxon>Ecdysozoa</taxon>
        <taxon>Arthropoda</taxon>
        <taxon>Hexapoda</taxon>
        <taxon>Insecta</taxon>
        <taxon>Pterygota</taxon>
        <taxon>Neoptera</taxon>
        <taxon>Endopterygota</taxon>
        <taxon>Hymenoptera</taxon>
        <taxon>Apocrita</taxon>
        <taxon>Proctotrupomorpha</taxon>
        <taxon>Chalcidoidea</taxon>
        <taxon>Pteromalidae</taxon>
        <taxon>Pteromalinae</taxon>
        <taxon>Trichomalopsis</taxon>
    </lineage>
</organism>
<feature type="repeat" description="TPR" evidence="3">
    <location>
        <begin position="448"/>
        <end position="481"/>
    </location>
</feature>
<dbReference type="PROSITE" id="PS50005">
    <property type="entry name" value="TPR"/>
    <property type="match status" value="4"/>
</dbReference>
<dbReference type="GO" id="GO:0055087">
    <property type="term" value="C:Ski complex"/>
    <property type="evidence" value="ECO:0007669"/>
    <property type="project" value="InterPro"/>
</dbReference>
<dbReference type="InterPro" id="IPR039226">
    <property type="entry name" value="Ski3/TTC37"/>
</dbReference>
<gene>
    <name evidence="4" type="ORF">TSAR_016090</name>
</gene>
<dbReference type="OrthoDB" id="421075at2759"/>
<sequence>MSKDTKTILKEARELLKQKEFNTTIKICKKVLKEDKRNYNALVLMGAAMREVKELKSQVPKTLKKATDIQPDNPLAWHGLLAHYEGEPKSIEICAELIPVYNKLLQLEKDTTKFTLYLKNLSESLLTANDDKALSECIATLCKLKAKEETDVEKVKLINETIASVLTQYPKITNELDEILEQILSILIQDENSINRHDYYKRYLKLLYKSEKFDKLISEAAKMYSIFHQDIYPLEWICRAYSEYVITHDSSCKKLDIPMYYETLLDHDSESILGYFAKAVYLYQTRDLINARNILSHLVHVKPKWFHAWLLLGKIDISLYCWEDAETAALHAEKLIPEGDPQNLRHVINLLLLEALIKSSNKLKWMKAESKFEEVGIFNLSDGSVKSSILRAHLYVLLRDKRAKVLINNLKNDQNTKIEGTVLHAMDLLQERHLEEAADVLGSILETSEAWLTLGKIHWEMADYGHSLMAFLKGIRADPNNWECLVYLGRYHQEHSKDYDRSKKCYQKALQINPNSEQAGIGLSLVHRLLKNNEENLKLLTQLTNQGRGPKWALLQLGLQYLDQGNSSEAVAILRNAVKADPIDSNCWECLADAYLARGAHLSAIKSYERALKLNSESIYSMTQLSNIKLLVGEKALAKEDFLKILEKNERNVTALKGLAECCFRLGQDYAKAQLLARARENFQEAVDNATIAIKEKSTFLCNWKLLGDICYNVAALPEKYCYLTVVPELVQSDSKNFNITITLKDILLLASRCYCRALSMSKNSPLLWHDLSRCYFAQLHLDTSIDPNEIANKSLAAAKEAVKIDPSNWFHWNLLGVICMSNEIKNYALAQHSFVMAIETEPNNAVSWTNLGCLYLLLEDLYRANKAFSWAQKIDPAYINCWIGQALIAEQVSQNDAMDLFRHATQLGYHHEAAVGYTHWVIKTIMDSRAKQDPLYTYVIENMHAVTVASDGIQWYTVHYPNDPYALNAYGLLLERQKLYKPATQRFSTALKFIKDNKHKDLLSINLARILVQQERYEEAVKICLSIKEASFASHCQLAISLFKAEHFKESYEAYKTAVEWLADSDSDKAHVLCAMASMAYMSQESTAAKTLLFQAVEIKPPIISGYLALAALGMLDGDKHLTDLVLKDLKTHDNNSEYRNHIVKLMAYSYFIQNDREGASKIFLQYIHCYPDSSELWSDLGKILLTISDDSFYKCVEKALFLSENLSSEHIAKIICMSSLSKLITSSPNKGLRAVLNTVHSYPANVDSWSNLITALLPRWAKISQQHAHWLMVLASRVRNNLSCTRSMEQWLLKNEKQANDIAYC</sequence>
<dbReference type="GO" id="GO:0006401">
    <property type="term" value="P:RNA catabolic process"/>
    <property type="evidence" value="ECO:0007669"/>
    <property type="project" value="InterPro"/>
</dbReference>
<dbReference type="SMART" id="SM00028">
    <property type="entry name" value="TPR"/>
    <property type="match status" value="12"/>
</dbReference>
<dbReference type="SUPFAM" id="SSF48452">
    <property type="entry name" value="TPR-like"/>
    <property type="match status" value="3"/>
</dbReference>
<comment type="caution">
    <text evidence="4">The sequence shown here is derived from an EMBL/GenBank/DDBJ whole genome shotgun (WGS) entry which is preliminary data.</text>
</comment>
<keyword evidence="1" id="KW-0677">Repeat</keyword>
<dbReference type="Gene3D" id="1.25.40.10">
    <property type="entry name" value="Tetratricopeptide repeat domain"/>
    <property type="match status" value="5"/>
</dbReference>
<dbReference type="SUPFAM" id="SSF81901">
    <property type="entry name" value="HCP-like"/>
    <property type="match status" value="1"/>
</dbReference>
<dbReference type="Pfam" id="PF13181">
    <property type="entry name" value="TPR_8"/>
    <property type="match status" value="2"/>
</dbReference>
<evidence type="ECO:0000313" key="5">
    <source>
        <dbReference type="Proteomes" id="UP000215335"/>
    </source>
</evidence>
<keyword evidence="5" id="KW-1185">Reference proteome</keyword>
<dbReference type="InterPro" id="IPR011990">
    <property type="entry name" value="TPR-like_helical_dom_sf"/>
</dbReference>
<dbReference type="EMBL" id="NNAY01000895">
    <property type="protein sequence ID" value="OXU26033.1"/>
    <property type="molecule type" value="Genomic_DNA"/>
</dbReference>
<name>A0A232F6D3_9HYME</name>
<evidence type="ECO:0000256" key="1">
    <source>
        <dbReference type="ARBA" id="ARBA00022737"/>
    </source>
</evidence>
<dbReference type="InterPro" id="IPR019734">
    <property type="entry name" value="TPR_rpt"/>
</dbReference>
<dbReference type="PANTHER" id="PTHR15704:SF7">
    <property type="entry name" value="SUPERKILLER COMPLEX PROTEIN 3"/>
    <property type="match status" value="1"/>
</dbReference>
<evidence type="ECO:0000313" key="4">
    <source>
        <dbReference type="EMBL" id="OXU26033.1"/>
    </source>
</evidence>
<evidence type="ECO:0000256" key="2">
    <source>
        <dbReference type="ARBA" id="ARBA00022803"/>
    </source>
</evidence>
<feature type="repeat" description="TPR" evidence="3">
    <location>
        <begin position="585"/>
        <end position="618"/>
    </location>
</feature>
<evidence type="ECO:0000256" key="3">
    <source>
        <dbReference type="PROSITE-ProRule" id="PRU00339"/>
    </source>
</evidence>
<reference evidence="4 5" key="1">
    <citation type="journal article" date="2017" name="Curr. Biol.">
        <title>The Evolution of Venom by Co-option of Single-Copy Genes.</title>
        <authorList>
            <person name="Martinson E.O."/>
            <person name="Mrinalini"/>
            <person name="Kelkar Y.D."/>
            <person name="Chang C.H."/>
            <person name="Werren J.H."/>
        </authorList>
    </citation>
    <scope>NUCLEOTIDE SEQUENCE [LARGE SCALE GENOMIC DNA]</scope>
    <source>
        <strain evidence="4 5">Alberta</strain>
        <tissue evidence="4">Whole body</tissue>
    </source>
</reference>
<keyword evidence="2 3" id="KW-0802">TPR repeat</keyword>
<dbReference type="Proteomes" id="UP000215335">
    <property type="component" value="Unassembled WGS sequence"/>
</dbReference>
<dbReference type="PANTHER" id="PTHR15704">
    <property type="entry name" value="SUPERKILLER 3 PROTEIN-RELATED"/>
    <property type="match status" value="1"/>
</dbReference>
<feature type="repeat" description="TPR" evidence="3">
    <location>
        <begin position="846"/>
        <end position="879"/>
    </location>
</feature>
<dbReference type="STRING" id="543379.A0A232F6D3"/>
<accession>A0A232F6D3</accession>